<evidence type="ECO:0000313" key="2">
    <source>
        <dbReference type="Proteomes" id="UP000010953"/>
    </source>
</evidence>
<dbReference type="InParanoid" id="M7XY74"/>
<evidence type="ECO:0000313" key="1">
    <source>
        <dbReference type="EMBL" id="EMS33427.1"/>
    </source>
</evidence>
<dbReference type="Proteomes" id="UP000010953">
    <property type="component" value="Unassembled WGS sequence"/>
</dbReference>
<dbReference type="AlphaFoldDB" id="M7XY74"/>
<reference evidence="1" key="1">
    <citation type="submission" date="2013-01" db="EMBL/GenBank/DDBJ databases">
        <title>Genome assembly of Mariniradius saccharolyticus AK6.</title>
        <authorList>
            <person name="Vaidya B."/>
            <person name="Khatri I."/>
            <person name="Tanuku N.R.S."/>
            <person name="Subramanian S."/>
            <person name="Pinnaka A."/>
        </authorList>
    </citation>
    <scope>NUCLEOTIDE SEQUENCE [LARGE SCALE GENOMIC DNA]</scope>
    <source>
        <strain evidence="1">AK6</strain>
    </source>
</reference>
<name>M7XY74_9BACT</name>
<gene>
    <name evidence="1" type="ORF">C943_04305</name>
</gene>
<organism evidence="1 2">
    <name type="scientific">Mariniradius saccharolyticus AK6</name>
    <dbReference type="NCBI Taxonomy" id="1239962"/>
    <lineage>
        <taxon>Bacteria</taxon>
        <taxon>Pseudomonadati</taxon>
        <taxon>Bacteroidota</taxon>
        <taxon>Cytophagia</taxon>
        <taxon>Cytophagales</taxon>
        <taxon>Cyclobacteriaceae</taxon>
        <taxon>Mariniradius</taxon>
    </lineage>
</organism>
<protein>
    <submittedName>
        <fullName evidence="1">Uncharacterized protein</fullName>
    </submittedName>
</protein>
<keyword evidence="2" id="KW-1185">Reference proteome</keyword>
<comment type="caution">
    <text evidence="1">The sequence shown here is derived from an EMBL/GenBank/DDBJ whole genome shotgun (WGS) entry which is preliminary data.</text>
</comment>
<sequence>MAIEAEKYFSQNLVSIIDTNDRFVSRHPEERRVSSIQGDASLRKLRFSMTGRSCHFLSVNAQF</sequence>
<accession>M7XY74</accession>
<proteinExistence type="predicted"/>
<dbReference type="EMBL" id="AMZY02000009">
    <property type="protein sequence ID" value="EMS33427.1"/>
    <property type="molecule type" value="Genomic_DNA"/>
</dbReference>